<organism evidence="2 3">
    <name type="scientific">Aquilutibacter rugosus</name>
    <dbReference type="NCBI Taxonomy" id="3115820"/>
    <lineage>
        <taxon>Bacteria</taxon>
        <taxon>Pseudomonadati</taxon>
        <taxon>Pseudomonadota</taxon>
        <taxon>Gammaproteobacteria</taxon>
        <taxon>Lysobacterales</taxon>
        <taxon>Lysobacteraceae</taxon>
        <taxon>Aquilutibacter</taxon>
    </lineage>
</organism>
<proteinExistence type="predicted"/>
<evidence type="ECO:0008006" key="4">
    <source>
        <dbReference type="Google" id="ProtNLM"/>
    </source>
</evidence>
<protein>
    <recommendedName>
        <fullName evidence="4">Colicin import membrane protein</fullName>
    </recommendedName>
</protein>
<keyword evidence="3" id="KW-1185">Reference proteome</keyword>
<evidence type="ECO:0000313" key="3">
    <source>
        <dbReference type="Proteomes" id="UP001356170"/>
    </source>
</evidence>
<evidence type="ECO:0000313" key="2">
    <source>
        <dbReference type="EMBL" id="MEF2156285.1"/>
    </source>
</evidence>
<dbReference type="RefSeq" id="WP_331688906.1">
    <property type="nucleotide sequence ID" value="NZ_JAZHBN010000001.1"/>
</dbReference>
<dbReference type="EMBL" id="JAZHBO010000002">
    <property type="protein sequence ID" value="MEF2156285.1"/>
    <property type="molecule type" value="Genomic_DNA"/>
</dbReference>
<name>A0ABU7V0R0_9GAMM</name>
<feature type="region of interest" description="Disordered" evidence="1">
    <location>
        <begin position="72"/>
        <end position="117"/>
    </location>
</feature>
<reference evidence="2 3" key="1">
    <citation type="submission" date="2024-01" db="EMBL/GenBank/DDBJ databases">
        <title>Novel species of the genus Luteimonas isolated from rivers.</title>
        <authorList>
            <person name="Lu H."/>
        </authorList>
    </citation>
    <scope>NUCLEOTIDE SEQUENCE [LARGE SCALE GENOMIC DNA]</scope>
    <source>
        <strain evidence="2 3">FXH3W</strain>
    </source>
</reference>
<accession>A0ABU7V0R0</accession>
<feature type="compositionally biased region" description="Basic and acidic residues" evidence="1">
    <location>
        <begin position="72"/>
        <end position="83"/>
    </location>
</feature>
<feature type="compositionally biased region" description="Low complexity" evidence="1">
    <location>
        <begin position="88"/>
        <end position="105"/>
    </location>
</feature>
<sequence length="117" mass="12450">MEADIRTALIDAAQAGDLDAAMEIGLLDVDLVPTPPTGAGTEWLTVLPQLMQWQTERKSALAARERYRAKQARELAKQEERAARRAGKAAASGPSSLPSAAQAALERAKARAAARKS</sequence>
<gene>
    <name evidence="2" type="ORF">V3390_08620</name>
</gene>
<comment type="caution">
    <text evidence="2">The sequence shown here is derived from an EMBL/GenBank/DDBJ whole genome shotgun (WGS) entry which is preliminary data.</text>
</comment>
<dbReference type="Proteomes" id="UP001356170">
    <property type="component" value="Unassembled WGS sequence"/>
</dbReference>
<evidence type="ECO:0000256" key="1">
    <source>
        <dbReference type="SAM" id="MobiDB-lite"/>
    </source>
</evidence>